<feature type="non-terminal residue" evidence="1">
    <location>
        <position position="1"/>
    </location>
</feature>
<dbReference type="AlphaFoldDB" id="A0A6J4NFJ1"/>
<proteinExistence type="predicted"/>
<evidence type="ECO:0000313" key="1">
    <source>
        <dbReference type="EMBL" id="CAA9385976.1"/>
    </source>
</evidence>
<accession>A0A6J4NFJ1</accession>
<reference evidence="1" key="1">
    <citation type="submission" date="2020-02" db="EMBL/GenBank/DDBJ databases">
        <authorList>
            <person name="Meier V. D."/>
        </authorList>
    </citation>
    <scope>NUCLEOTIDE SEQUENCE</scope>
    <source>
        <strain evidence="1">AVDCRST_MAG74</strain>
    </source>
</reference>
<feature type="non-terminal residue" evidence="1">
    <location>
        <position position="40"/>
    </location>
</feature>
<sequence>WRLTIRKSAIVSCGFRISQFLCVNTDVASVFSRLRARRFS</sequence>
<organism evidence="1">
    <name type="scientific">uncultured Pyrinomonadaceae bacterium</name>
    <dbReference type="NCBI Taxonomy" id="2283094"/>
    <lineage>
        <taxon>Bacteria</taxon>
        <taxon>Pseudomonadati</taxon>
        <taxon>Acidobacteriota</taxon>
        <taxon>Blastocatellia</taxon>
        <taxon>Blastocatellales</taxon>
        <taxon>Pyrinomonadaceae</taxon>
        <taxon>environmental samples</taxon>
    </lineage>
</organism>
<name>A0A6J4NFJ1_9BACT</name>
<dbReference type="EMBL" id="CADCUR010000052">
    <property type="protein sequence ID" value="CAA9385976.1"/>
    <property type="molecule type" value="Genomic_DNA"/>
</dbReference>
<protein>
    <submittedName>
        <fullName evidence="1">Uncharacterized protein</fullName>
    </submittedName>
</protein>
<gene>
    <name evidence="1" type="ORF">AVDCRST_MAG74-683</name>
</gene>